<feature type="transmembrane region" description="Helical" evidence="7">
    <location>
        <begin position="159"/>
        <end position="176"/>
    </location>
</feature>
<comment type="similarity">
    <text evidence="2">Belongs to the LAPTM4/LAPTM5 transporter family.</text>
</comment>
<proteinExistence type="inferred from homology"/>
<dbReference type="InterPro" id="IPR004687">
    <property type="entry name" value="LAPTM4/5"/>
</dbReference>
<keyword evidence="9" id="KW-1185">Reference proteome</keyword>
<feature type="transmembrane region" description="Helical" evidence="7">
    <location>
        <begin position="110"/>
        <end position="132"/>
    </location>
</feature>
<comment type="caution">
    <text evidence="8">The sequence shown here is derived from an EMBL/GenBank/DDBJ whole genome shotgun (WGS) entry which is preliminary data.</text>
</comment>
<dbReference type="Proteomes" id="UP001479290">
    <property type="component" value="Unassembled WGS sequence"/>
</dbReference>
<gene>
    <name evidence="8" type="ORF">ABG768_011859</name>
</gene>
<reference evidence="8 9" key="1">
    <citation type="submission" date="2024-05" db="EMBL/GenBank/DDBJ databases">
        <title>A high-quality chromosomal-level genome assembly of Topmouth culter (Culter alburnus).</title>
        <authorList>
            <person name="Zhao H."/>
        </authorList>
    </citation>
    <scope>NUCLEOTIDE SEQUENCE [LARGE SCALE GENOMIC DNA]</scope>
    <source>
        <strain evidence="8">CATC2023</strain>
        <tissue evidence="8">Muscle</tissue>
    </source>
</reference>
<keyword evidence="3" id="KW-0813">Transport</keyword>
<organism evidence="8 9">
    <name type="scientific">Culter alburnus</name>
    <name type="common">Topmouth culter</name>
    <dbReference type="NCBI Taxonomy" id="194366"/>
    <lineage>
        <taxon>Eukaryota</taxon>
        <taxon>Metazoa</taxon>
        <taxon>Chordata</taxon>
        <taxon>Craniata</taxon>
        <taxon>Vertebrata</taxon>
        <taxon>Euteleostomi</taxon>
        <taxon>Actinopterygii</taxon>
        <taxon>Neopterygii</taxon>
        <taxon>Teleostei</taxon>
        <taxon>Ostariophysi</taxon>
        <taxon>Cypriniformes</taxon>
        <taxon>Xenocyprididae</taxon>
        <taxon>Xenocypridinae</taxon>
        <taxon>Culter</taxon>
    </lineage>
</organism>
<protein>
    <recommendedName>
        <fullName evidence="10">Lysosomal-associated transmembrane protein 5</fullName>
    </recommendedName>
</protein>
<evidence type="ECO:0000256" key="2">
    <source>
        <dbReference type="ARBA" id="ARBA00010076"/>
    </source>
</evidence>
<accession>A0AAW1Z9R0</accession>
<dbReference type="PANTHER" id="PTHR12479">
    <property type="entry name" value="LYSOSOMAL-ASSOCIATED TRANSMEMBRANE PROTEIN"/>
    <property type="match status" value="1"/>
</dbReference>
<keyword evidence="6 7" id="KW-0472">Membrane</keyword>
<dbReference type="GO" id="GO:0005765">
    <property type="term" value="C:lysosomal membrane"/>
    <property type="evidence" value="ECO:0007669"/>
    <property type="project" value="TreeGrafter"/>
</dbReference>
<feature type="transmembrane region" description="Helical" evidence="7">
    <location>
        <begin position="79"/>
        <end position="98"/>
    </location>
</feature>
<evidence type="ECO:0000313" key="9">
    <source>
        <dbReference type="Proteomes" id="UP001479290"/>
    </source>
</evidence>
<evidence type="ECO:0000256" key="1">
    <source>
        <dbReference type="ARBA" id="ARBA00004127"/>
    </source>
</evidence>
<comment type="subcellular location">
    <subcellularLocation>
        <location evidence="1">Endomembrane system</location>
        <topology evidence="1">Multi-pass membrane protein</topology>
    </subcellularLocation>
</comment>
<dbReference type="AlphaFoldDB" id="A0AAW1Z9R0"/>
<dbReference type="InterPro" id="IPR051115">
    <property type="entry name" value="LAPTM_transporter"/>
</dbReference>
<evidence type="ECO:0000256" key="3">
    <source>
        <dbReference type="ARBA" id="ARBA00022448"/>
    </source>
</evidence>
<sequence>MCLFLRVCHIEKEPKRKMSGTRTLCCHVNTATLSFAILYLTCNVLKLVGIVYTVSWEKVEYSVPFHESKAPRGQRVFDISTNILMLFMMSISAVLVLFSQRKGPMFVLPFVLMMFVELSLSFLSLFDGAWILPGTPKYRDVLQAVKRQKGVSMLNEEDIGQYAVWYSVLFMLDILLKVYMLQVSMRCFYALKEKRLAAIHVDTGNTVTVKLPSYDEALKMKVEDTPPTYNEP</sequence>
<feature type="transmembrane region" description="Helical" evidence="7">
    <location>
        <begin position="24"/>
        <end position="52"/>
    </location>
</feature>
<evidence type="ECO:0000256" key="7">
    <source>
        <dbReference type="SAM" id="Phobius"/>
    </source>
</evidence>
<evidence type="ECO:0000256" key="5">
    <source>
        <dbReference type="ARBA" id="ARBA00022989"/>
    </source>
</evidence>
<dbReference type="Pfam" id="PF03821">
    <property type="entry name" value="Mtp"/>
    <property type="match status" value="1"/>
</dbReference>
<dbReference type="GO" id="GO:0012505">
    <property type="term" value="C:endomembrane system"/>
    <property type="evidence" value="ECO:0007669"/>
    <property type="project" value="UniProtKB-SubCell"/>
</dbReference>
<dbReference type="PANTHER" id="PTHR12479:SF2">
    <property type="entry name" value="LYSOSOMAL-ASSOCIATED TRANSMEMBRANE PROTEIN 5"/>
    <property type="match status" value="1"/>
</dbReference>
<evidence type="ECO:0000256" key="4">
    <source>
        <dbReference type="ARBA" id="ARBA00022692"/>
    </source>
</evidence>
<evidence type="ECO:0000256" key="6">
    <source>
        <dbReference type="ARBA" id="ARBA00023136"/>
    </source>
</evidence>
<evidence type="ECO:0008006" key="10">
    <source>
        <dbReference type="Google" id="ProtNLM"/>
    </source>
</evidence>
<dbReference type="EMBL" id="JAWDJR010000019">
    <property type="protein sequence ID" value="KAK9957628.1"/>
    <property type="molecule type" value="Genomic_DNA"/>
</dbReference>
<keyword evidence="4 7" id="KW-0812">Transmembrane</keyword>
<evidence type="ECO:0000313" key="8">
    <source>
        <dbReference type="EMBL" id="KAK9957628.1"/>
    </source>
</evidence>
<name>A0AAW1Z9R0_CULAL</name>
<keyword evidence="5 7" id="KW-1133">Transmembrane helix</keyword>